<dbReference type="Pfam" id="PF08545">
    <property type="entry name" value="ACP_syn_III"/>
    <property type="match status" value="1"/>
</dbReference>
<dbReference type="EC" id="1.21.4.-" evidence="3"/>
<gene>
    <name evidence="3" type="primary">grdC</name>
    <name evidence="3" type="ORF">Q4568_06310</name>
</gene>
<protein>
    <submittedName>
        <fullName evidence="3">Glycine/sarcosine/betaine reductase complex component C subunit beta</fullName>
        <ecNumber evidence="3">1.21.4.-</ecNumber>
    </submittedName>
</protein>
<reference evidence="3" key="1">
    <citation type="submission" date="2023-07" db="EMBL/GenBank/DDBJ databases">
        <title>Genome content predicts the carbon catabolic preferences of heterotrophic bacteria.</title>
        <authorList>
            <person name="Gralka M."/>
        </authorList>
    </citation>
    <scope>NUCLEOTIDE SEQUENCE</scope>
    <source>
        <strain evidence="3">G2M05</strain>
    </source>
</reference>
<sequence length="513" mass="55673">MGYAVIKGVSYVLAHTPDVLIQHGSVQVQARAKDPSDPYFQQLKDHLRPYEDVVSYPANQCYIGNLTPQQLSDIPQPWFENKEHNANQGKFGEIYNQAQFYAMLNHVDVFNLVQLTQEFIDTYHGQVAHHSLYGDDVDLLAGHQIITKDQILALLEHHHAEVLMMNGEIVGCVKAAHDEDENLSAHIMLENLCTKASGVMAAMHLKQQGIDLDKVDYLIECSEEACGDINQRGGGNFAKAIGESIGCNSATGSDVRGFCAAPAHAMMLASALVKSGIFKNVMVVAGGAVAKLGMNGRDHVKNNMPVLEDCIAGFACMVTENDGISPEINSDIIGRHQIGTGSSPQAVMTALIAAPLKAAGMKMTDIDKYSVEMQNPEITKPAGAGNVPESNYKMIAALAVKEGQMERTQLPAFVEKHGMTGFAPTQGHIPSGVPFLGFGRDMILNDEIKNFMMVGKGSLFLGRMTNLFDGLSFVVQKNSGKQDEVSDENQVKQVVAQAMRDVAENLLNAKSEK</sequence>
<dbReference type="InterPro" id="IPR016039">
    <property type="entry name" value="Thiolase-like"/>
</dbReference>
<evidence type="ECO:0000313" key="4">
    <source>
        <dbReference type="Proteomes" id="UP001170624"/>
    </source>
</evidence>
<organism evidence="3 4">
    <name type="scientific">Photobacterium sanguinicancri</name>
    <dbReference type="NCBI Taxonomy" id="875932"/>
    <lineage>
        <taxon>Bacteria</taxon>
        <taxon>Pseudomonadati</taxon>
        <taxon>Pseudomonadota</taxon>
        <taxon>Gammaproteobacteria</taxon>
        <taxon>Vibrionales</taxon>
        <taxon>Vibrionaceae</taxon>
        <taxon>Photobacterium</taxon>
    </lineage>
</organism>
<feature type="domain" description="DUF5940" evidence="2">
    <location>
        <begin position="346"/>
        <end position="508"/>
    </location>
</feature>
<dbReference type="Gene3D" id="3.40.47.10">
    <property type="match status" value="1"/>
</dbReference>
<dbReference type="EMBL" id="JAUOPU010000004">
    <property type="protein sequence ID" value="MDO6542136.1"/>
    <property type="molecule type" value="Genomic_DNA"/>
</dbReference>
<evidence type="ECO:0000313" key="3">
    <source>
        <dbReference type="EMBL" id="MDO6542136.1"/>
    </source>
</evidence>
<dbReference type="AlphaFoldDB" id="A0AAW7Y0L7"/>
<dbReference type="GO" id="GO:0016491">
    <property type="term" value="F:oxidoreductase activity"/>
    <property type="evidence" value="ECO:0007669"/>
    <property type="project" value="UniProtKB-KW"/>
</dbReference>
<dbReference type="InterPro" id="IPR045984">
    <property type="entry name" value="DUF5940"/>
</dbReference>
<proteinExistence type="predicted"/>
<dbReference type="CDD" id="cd00827">
    <property type="entry name" value="init_cond_enzymes"/>
    <property type="match status" value="1"/>
</dbReference>
<dbReference type="InterPro" id="IPR013751">
    <property type="entry name" value="ACP_syn_III_N"/>
</dbReference>
<dbReference type="InterPro" id="IPR017236">
    <property type="entry name" value="Gly/sarc/bet/_Rdtase_C_bsu"/>
</dbReference>
<dbReference type="RefSeq" id="WP_303498707.1">
    <property type="nucleotide sequence ID" value="NZ_JAUOPU010000004.1"/>
</dbReference>
<name>A0AAW7Y0L7_9GAMM</name>
<keyword evidence="3" id="KW-0560">Oxidoreductase</keyword>
<dbReference type="GO" id="GO:0016746">
    <property type="term" value="F:acyltransferase activity"/>
    <property type="evidence" value="ECO:0007669"/>
    <property type="project" value="InterPro"/>
</dbReference>
<dbReference type="Proteomes" id="UP001170624">
    <property type="component" value="Unassembled WGS sequence"/>
</dbReference>
<accession>A0AAW7Y0L7</accession>
<dbReference type="Pfam" id="PF19364">
    <property type="entry name" value="DUF5940"/>
    <property type="match status" value="1"/>
</dbReference>
<dbReference type="PIRSF" id="PIRSF037559">
    <property type="entry name" value="Gly_sarc_betain_red_a"/>
    <property type="match status" value="1"/>
</dbReference>
<comment type="caution">
    <text evidence="3">The sequence shown here is derived from an EMBL/GenBank/DDBJ whole genome shotgun (WGS) entry which is preliminary data.</text>
</comment>
<evidence type="ECO:0000259" key="2">
    <source>
        <dbReference type="Pfam" id="PF19364"/>
    </source>
</evidence>
<dbReference type="SUPFAM" id="SSF53901">
    <property type="entry name" value="Thiolase-like"/>
    <property type="match status" value="1"/>
</dbReference>
<dbReference type="NCBIfam" id="NF040746">
    <property type="entry name" value="reduct_C_beta"/>
    <property type="match status" value="1"/>
</dbReference>
<evidence type="ECO:0000259" key="1">
    <source>
        <dbReference type="Pfam" id="PF08545"/>
    </source>
</evidence>
<feature type="domain" description="Beta-ketoacyl-[acyl-carrier-protein] synthase III N-terminal" evidence="1">
    <location>
        <begin position="254"/>
        <end position="322"/>
    </location>
</feature>